<dbReference type="Proteomes" id="UP000009081">
    <property type="component" value="Chromosome"/>
</dbReference>
<proteinExistence type="predicted"/>
<evidence type="ECO:0000313" key="3">
    <source>
        <dbReference type="Proteomes" id="UP000009081"/>
    </source>
</evidence>
<accession>C5ARJ5</accession>
<feature type="region of interest" description="Disordered" evidence="1">
    <location>
        <begin position="50"/>
        <end position="75"/>
    </location>
</feature>
<gene>
    <name evidence="2" type="ordered locus">MexAM1_META1p2526</name>
</gene>
<protein>
    <submittedName>
        <fullName evidence="2">Uncharacterized protein</fullName>
    </submittedName>
</protein>
<reference evidence="2 3" key="1">
    <citation type="journal article" date="2009" name="PLoS ONE">
        <title>Methylobacterium genome sequences: a reference blueprint to investigate microbial metabolism of C1 compounds from natural and industrial sources.</title>
        <authorList>
            <person name="Vuilleumier S."/>
            <person name="Chistoserdova L."/>
            <person name="Lee M.-C."/>
            <person name="Bringel F."/>
            <person name="Lajus A."/>
            <person name="Zhou Y."/>
            <person name="Gourion B."/>
            <person name="Barbe V."/>
            <person name="Chang J."/>
            <person name="Cruveiller S."/>
            <person name="Dossat C."/>
            <person name="Gillett W."/>
            <person name="Gruffaz C."/>
            <person name="Haugen E."/>
            <person name="Hourcade E."/>
            <person name="Levy R."/>
            <person name="Mangenot S."/>
            <person name="Muller E."/>
            <person name="Nadalig T."/>
            <person name="Pagni M."/>
            <person name="Penny C."/>
            <person name="Peyraud R."/>
            <person name="Robinson D.G."/>
            <person name="Roche D."/>
            <person name="Rouy Z."/>
            <person name="Saenampechek C."/>
            <person name="Salvignol G."/>
            <person name="Vallenet D."/>
            <person name="Wu Z."/>
            <person name="Marx C.J."/>
            <person name="Vorholt J.A."/>
            <person name="Olson M.V."/>
            <person name="Kaul R."/>
            <person name="Weissenbach J."/>
            <person name="Medigue C."/>
            <person name="Lidstrom M.E."/>
        </authorList>
    </citation>
    <scope>NUCLEOTIDE SEQUENCE [LARGE SCALE GENOMIC DNA]</scope>
    <source>
        <strain evidence="3">ATCC 14718 / DSM 1338 / JCM 2805 / NCIMB 9133 / AM1</strain>
    </source>
</reference>
<keyword evidence="3" id="KW-1185">Reference proteome</keyword>
<dbReference type="HOGENOM" id="CLU_2666877_0_0_5"/>
<sequence>MMDTLAERRGLSGKRREGGFVELVTRAILPAARLMHSVRHELPRLGGRPSLAVPWLSDDGPTRGARHAGPWPIRE</sequence>
<dbReference type="EMBL" id="CP001510">
    <property type="protein sequence ID" value="ACS40304.1"/>
    <property type="molecule type" value="Genomic_DNA"/>
</dbReference>
<organism evidence="2 3">
    <name type="scientific">Methylorubrum extorquens (strain ATCC 14718 / DSM 1338 / JCM 2805 / NCIMB 9133 / AM1)</name>
    <name type="common">Methylobacterium extorquens</name>
    <dbReference type="NCBI Taxonomy" id="272630"/>
    <lineage>
        <taxon>Bacteria</taxon>
        <taxon>Pseudomonadati</taxon>
        <taxon>Pseudomonadota</taxon>
        <taxon>Alphaproteobacteria</taxon>
        <taxon>Hyphomicrobiales</taxon>
        <taxon>Methylobacteriaceae</taxon>
        <taxon>Methylorubrum</taxon>
    </lineage>
</organism>
<evidence type="ECO:0000256" key="1">
    <source>
        <dbReference type="SAM" id="MobiDB-lite"/>
    </source>
</evidence>
<name>C5ARJ5_METEA</name>
<evidence type="ECO:0000313" key="2">
    <source>
        <dbReference type="EMBL" id="ACS40304.1"/>
    </source>
</evidence>
<dbReference type="KEGG" id="mea:Mex_1p2526"/>
<dbReference type="AlphaFoldDB" id="C5ARJ5"/>